<dbReference type="Pfam" id="PF00593">
    <property type="entry name" value="TonB_dep_Rec_b-barrel"/>
    <property type="match status" value="1"/>
</dbReference>
<dbReference type="InterPro" id="IPR012910">
    <property type="entry name" value="Plug_dom"/>
</dbReference>
<keyword evidence="5 12" id="KW-0812">Transmembrane</keyword>
<dbReference type="RefSeq" id="WP_091987550.1">
    <property type="nucleotide sequence ID" value="NZ_FOLO01000034.1"/>
</dbReference>
<dbReference type="Pfam" id="PF07715">
    <property type="entry name" value="Plug"/>
    <property type="match status" value="1"/>
</dbReference>
<name>A0A1I1PZY4_9GAMM</name>
<dbReference type="EMBL" id="FOLO01000034">
    <property type="protein sequence ID" value="SFD12553.1"/>
    <property type="molecule type" value="Genomic_DNA"/>
</dbReference>
<feature type="chain" id="PRO_5011709948" evidence="14">
    <location>
        <begin position="23"/>
        <end position="705"/>
    </location>
</feature>
<reference evidence="17 18" key="1">
    <citation type="submission" date="2016-10" db="EMBL/GenBank/DDBJ databases">
        <authorList>
            <person name="de Groot N.N."/>
        </authorList>
    </citation>
    <scope>NUCLEOTIDE SEQUENCE [LARGE SCALE GENOMIC DNA]</scope>
    <source>
        <strain evidence="17 18">DSM 6059</strain>
    </source>
</reference>
<keyword evidence="18" id="KW-1185">Reference proteome</keyword>
<dbReference type="PANTHER" id="PTHR32552">
    <property type="entry name" value="FERRICHROME IRON RECEPTOR-RELATED"/>
    <property type="match status" value="1"/>
</dbReference>
<evidence type="ECO:0000256" key="6">
    <source>
        <dbReference type="ARBA" id="ARBA00022729"/>
    </source>
</evidence>
<keyword evidence="4" id="KW-0410">Iron transport</keyword>
<accession>A0A1I1PZY4</accession>
<dbReference type="PROSITE" id="PS52016">
    <property type="entry name" value="TONB_DEPENDENT_REC_3"/>
    <property type="match status" value="1"/>
</dbReference>
<evidence type="ECO:0000256" key="11">
    <source>
        <dbReference type="ARBA" id="ARBA00023237"/>
    </source>
</evidence>
<evidence type="ECO:0000256" key="2">
    <source>
        <dbReference type="ARBA" id="ARBA00022448"/>
    </source>
</evidence>
<dbReference type="Gene3D" id="2.170.130.10">
    <property type="entry name" value="TonB-dependent receptor, plug domain"/>
    <property type="match status" value="1"/>
</dbReference>
<evidence type="ECO:0000256" key="1">
    <source>
        <dbReference type="ARBA" id="ARBA00004571"/>
    </source>
</evidence>
<evidence type="ECO:0000259" key="16">
    <source>
        <dbReference type="Pfam" id="PF07715"/>
    </source>
</evidence>
<sequence length="705" mass="79102">MNTKLKLSLISFALSTSFYSFAQNNKTTLEHIERISITANRQASLDTDLAMSVHSINADELKLDNAQHIAESLNSVSGVLIDQLSGGQGHKTAIRMPMNTSGYYLFLQDNVPIQSAAFFNHNALWWSSFNSNASRIEVLKGAGTALYGSGAVAATINVLSKPISDMAQTDLSMTLGQASYNRISASHSQNINDNNGIRVSASHVSNTGWRDHTGSQRSEITSRYEYKINDSQTLTTSLVMSDLEQEMAAGLSKELFAADPANSGLQENVLQNDPLRKSQYIKLSTQWDLFSDEDFYSVIGYIRHRTNDYTATWNANMPKNESQVNSYGLLALANWQHQSDANSILGIDFEFTQGNQLSNQPIDITTTGYGADTYNKGEVYYDDTTDYTSLSPYFQHQRAISALLEITVGARFDYAKFDFDNNMPIYGDIGHGLQSLENRSDHFSHLSPKASLNYHLTDNSSTYLRYANSFRLPTAGSLYHIKSSDTADNIATIEAEVSDTFELGYKNNLDALFIDIALFYMDVDDAIVRAYDDNGQRFLTNAGRVIHKGVEVAVNWQVTEHFDISGAYSQAKHEYDKFIIDEGRIKRGKLVEKNLSGNEMVMAPEYLANLRLRYQPEYFPGLSSMIEIQSIGEYWMDESNEKSYKGYTIANIKLNFDVTPKLSLNARVLNLTDKFYAQEAQVRYGKETYQPAAPRTAYLGLKYQW</sequence>
<evidence type="ECO:0000256" key="13">
    <source>
        <dbReference type="RuleBase" id="RU003357"/>
    </source>
</evidence>
<keyword evidence="3 12" id="KW-1134">Transmembrane beta strand</keyword>
<keyword evidence="2 12" id="KW-0813">Transport</keyword>
<dbReference type="InterPro" id="IPR036942">
    <property type="entry name" value="Beta-barrel_TonB_sf"/>
</dbReference>
<evidence type="ECO:0000256" key="10">
    <source>
        <dbReference type="ARBA" id="ARBA00023136"/>
    </source>
</evidence>
<evidence type="ECO:0000313" key="17">
    <source>
        <dbReference type="EMBL" id="SFD12553.1"/>
    </source>
</evidence>
<gene>
    <name evidence="17" type="ORF">SAMN02745724_03569</name>
</gene>
<dbReference type="OrthoDB" id="9760620at2"/>
<evidence type="ECO:0000256" key="8">
    <source>
        <dbReference type="ARBA" id="ARBA00023065"/>
    </source>
</evidence>
<keyword evidence="7" id="KW-0408">Iron</keyword>
<evidence type="ECO:0000256" key="4">
    <source>
        <dbReference type="ARBA" id="ARBA00022496"/>
    </source>
</evidence>
<feature type="domain" description="TonB-dependent receptor-like beta-barrel" evidence="15">
    <location>
        <begin position="264"/>
        <end position="671"/>
    </location>
</feature>
<protein>
    <submittedName>
        <fullName evidence="17">Outer membrane receptor proteins, mostly Fe transport</fullName>
    </submittedName>
</protein>
<organism evidence="17 18">
    <name type="scientific">Pseudoalteromonas denitrificans DSM 6059</name>
    <dbReference type="NCBI Taxonomy" id="1123010"/>
    <lineage>
        <taxon>Bacteria</taxon>
        <taxon>Pseudomonadati</taxon>
        <taxon>Pseudomonadota</taxon>
        <taxon>Gammaproteobacteria</taxon>
        <taxon>Alteromonadales</taxon>
        <taxon>Pseudoalteromonadaceae</taxon>
        <taxon>Pseudoalteromonas</taxon>
    </lineage>
</organism>
<dbReference type="GO" id="GO:0009279">
    <property type="term" value="C:cell outer membrane"/>
    <property type="evidence" value="ECO:0007669"/>
    <property type="project" value="UniProtKB-SubCell"/>
</dbReference>
<dbReference type="Proteomes" id="UP000198862">
    <property type="component" value="Unassembled WGS sequence"/>
</dbReference>
<feature type="domain" description="TonB-dependent receptor plug" evidence="16">
    <location>
        <begin position="48"/>
        <end position="154"/>
    </location>
</feature>
<dbReference type="GO" id="GO:0015344">
    <property type="term" value="F:siderophore uptake transmembrane transporter activity"/>
    <property type="evidence" value="ECO:0007669"/>
    <property type="project" value="TreeGrafter"/>
</dbReference>
<dbReference type="CDD" id="cd01347">
    <property type="entry name" value="ligand_gated_channel"/>
    <property type="match status" value="1"/>
</dbReference>
<keyword evidence="9 13" id="KW-0798">TonB box</keyword>
<dbReference type="AlphaFoldDB" id="A0A1I1PZY4"/>
<dbReference type="PANTHER" id="PTHR32552:SF68">
    <property type="entry name" value="FERRICHROME OUTER MEMBRANE TRANSPORTER_PHAGE RECEPTOR"/>
    <property type="match status" value="1"/>
</dbReference>
<dbReference type="Gene3D" id="2.40.170.20">
    <property type="entry name" value="TonB-dependent receptor, beta-barrel domain"/>
    <property type="match status" value="1"/>
</dbReference>
<keyword evidence="8" id="KW-0406">Ion transport</keyword>
<dbReference type="InterPro" id="IPR000531">
    <property type="entry name" value="Beta-barrel_TonB"/>
</dbReference>
<dbReference type="InterPro" id="IPR039426">
    <property type="entry name" value="TonB-dep_rcpt-like"/>
</dbReference>
<comment type="similarity">
    <text evidence="12 13">Belongs to the TonB-dependent receptor family.</text>
</comment>
<evidence type="ECO:0000256" key="5">
    <source>
        <dbReference type="ARBA" id="ARBA00022692"/>
    </source>
</evidence>
<evidence type="ECO:0000256" key="12">
    <source>
        <dbReference type="PROSITE-ProRule" id="PRU01360"/>
    </source>
</evidence>
<proteinExistence type="inferred from homology"/>
<evidence type="ECO:0000256" key="14">
    <source>
        <dbReference type="SAM" id="SignalP"/>
    </source>
</evidence>
<keyword evidence="11 12" id="KW-0998">Cell outer membrane</keyword>
<keyword evidence="6 14" id="KW-0732">Signal</keyword>
<evidence type="ECO:0000313" key="18">
    <source>
        <dbReference type="Proteomes" id="UP000198862"/>
    </source>
</evidence>
<evidence type="ECO:0000256" key="7">
    <source>
        <dbReference type="ARBA" id="ARBA00023004"/>
    </source>
</evidence>
<keyword evidence="10 12" id="KW-0472">Membrane</keyword>
<evidence type="ECO:0000256" key="9">
    <source>
        <dbReference type="ARBA" id="ARBA00023077"/>
    </source>
</evidence>
<comment type="subcellular location">
    <subcellularLocation>
        <location evidence="1 12">Cell outer membrane</location>
        <topology evidence="1 12">Multi-pass membrane protein</topology>
    </subcellularLocation>
</comment>
<dbReference type="InterPro" id="IPR037066">
    <property type="entry name" value="Plug_dom_sf"/>
</dbReference>
<evidence type="ECO:0000256" key="3">
    <source>
        <dbReference type="ARBA" id="ARBA00022452"/>
    </source>
</evidence>
<dbReference type="SUPFAM" id="SSF56935">
    <property type="entry name" value="Porins"/>
    <property type="match status" value="1"/>
</dbReference>
<dbReference type="STRING" id="1123010.SAMN02745724_03569"/>
<feature type="signal peptide" evidence="14">
    <location>
        <begin position="1"/>
        <end position="22"/>
    </location>
</feature>
<keyword evidence="17" id="KW-0675">Receptor</keyword>
<evidence type="ECO:0000259" key="15">
    <source>
        <dbReference type="Pfam" id="PF00593"/>
    </source>
</evidence>